<sequence length="257" mass="29852">MNFIRVVRLKLDEMLPRSLLPSSFVLNCCALVFSILAPSVTPATNALWPVDPDLAYLQDKPSLLWYPDNADSLEGGGSEESDWPSATDEESSLEWLANQGFVSPSSESTDEEEISKRSRLRFGKRDRLRFGKRDRRLRFGKRSEYGILRQFSGKREPDRRLRFGKRDNDRRLRFGKRDTDRRLRFGKRDTDRRLRFGKRSETVEDFTIDNPDTLKFESKRSDTQRQPRSGSDLRLRFGKRDPGEPSQMESEPDAGKP</sequence>
<name>A0A7R8ZQI5_9CRUS</name>
<dbReference type="EMBL" id="OB662713">
    <property type="protein sequence ID" value="CAD7230477.1"/>
    <property type="molecule type" value="Genomic_DNA"/>
</dbReference>
<proteinExistence type="predicted"/>
<evidence type="ECO:0000313" key="2">
    <source>
        <dbReference type="EMBL" id="CAD7230477.1"/>
    </source>
</evidence>
<feature type="region of interest" description="Disordered" evidence="1">
    <location>
        <begin position="213"/>
        <end position="257"/>
    </location>
</feature>
<reference evidence="2" key="1">
    <citation type="submission" date="2020-11" db="EMBL/GenBank/DDBJ databases">
        <authorList>
            <person name="Tran Van P."/>
        </authorList>
    </citation>
    <scope>NUCLEOTIDE SEQUENCE</scope>
</reference>
<dbReference type="AlphaFoldDB" id="A0A7R8ZQI5"/>
<dbReference type="OrthoDB" id="6364308at2759"/>
<protein>
    <submittedName>
        <fullName evidence="2">Uncharacterized protein</fullName>
    </submittedName>
</protein>
<organism evidence="2">
    <name type="scientific">Cyprideis torosa</name>
    <dbReference type="NCBI Taxonomy" id="163714"/>
    <lineage>
        <taxon>Eukaryota</taxon>
        <taxon>Metazoa</taxon>
        <taxon>Ecdysozoa</taxon>
        <taxon>Arthropoda</taxon>
        <taxon>Crustacea</taxon>
        <taxon>Oligostraca</taxon>
        <taxon>Ostracoda</taxon>
        <taxon>Podocopa</taxon>
        <taxon>Podocopida</taxon>
        <taxon>Cytherocopina</taxon>
        <taxon>Cytheroidea</taxon>
        <taxon>Cytherideidae</taxon>
        <taxon>Cyprideis</taxon>
    </lineage>
</organism>
<gene>
    <name evidence="2" type="ORF">CTOB1V02_LOCUS8335</name>
</gene>
<evidence type="ECO:0000256" key="1">
    <source>
        <dbReference type="SAM" id="MobiDB-lite"/>
    </source>
</evidence>
<feature type="compositionally biased region" description="Basic and acidic residues" evidence="1">
    <location>
        <begin position="213"/>
        <end position="243"/>
    </location>
</feature>
<accession>A0A7R8ZQI5</accession>